<protein>
    <submittedName>
        <fullName evidence="2">Uncharacterized protein</fullName>
    </submittedName>
</protein>
<evidence type="ECO:0000313" key="3">
    <source>
        <dbReference type="Proteomes" id="UP001501444"/>
    </source>
</evidence>
<reference evidence="3" key="1">
    <citation type="journal article" date="2019" name="Int. J. Syst. Evol. Microbiol.">
        <title>The Global Catalogue of Microorganisms (GCM) 10K type strain sequencing project: providing services to taxonomists for standard genome sequencing and annotation.</title>
        <authorList>
            <consortium name="The Broad Institute Genomics Platform"/>
            <consortium name="The Broad Institute Genome Sequencing Center for Infectious Disease"/>
            <person name="Wu L."/>
            <person name="Ma J."/>
        </authorList>
    </citation>
    <scope>NUCLEOTIDE SEQUENCE [LARGE SCALE GENOMIC DNA]</scope>
    <source>
        <strain evidence="3">JCM 3272</strain>
    </source>
</reference>
<evidence type="ECO:0000313" key="2">
    <source>
        <dbReference type="EMBL" id="GAA2335359.1"/>
    </source>
</evidence>
<accession>A0ABP5SNJ3</accession>
<organism evidence="2 3">
    <name type="scientific">Dactylosporangium salmoneum</name>
    <dbReference type="NCBI Taxonomy" id="53361"/>
    <lineage>
        <taxon>Bacteria</taxon>
        <taxon>Bacillati</taxon>
        <taxon>Actinomycetota</taxon>
        <taxon>Actinomycetes</taxon>
        <taxon>Micromonosporales</taxon>
        <taxon>Micromonosporaceae</taxon>
        <taxon>Dactylosporangium</taxon>
    </lineage>
</organism>
<gene>
    <name evidence="2" type="ORF">GCM10010170_015220</name>
</gene>
<comment type="caution">
    <text evidence="2">The sequence shown here is derived from an EMBL/GenBank/DDBJ whole genome shotgun (WGS) entry which is preliminary data.</text>
</comment>
<dbReference type="EMBL" id="BAAARV010000015">
    <property type="protein sequence ID" value="GAA2335359.1"/>
    <property type="molecule type" value="Genomic_DNA"/>
</dbReference>
<dbReference type="Proteomes" id="UP001501444">
    <property type="component" value="Unassembled WGS sequence"/>
</dbReference>
<keyword evidence="1" id="KW-0812">Transmembrane</keyword>
<proteinExistence type="predicted"/>
<evidence type="ECO:0000256" key="1">
    <source>
        <dbReference type="SAM" id="Phobius"/>
    </source>
</evidence>
<sequence length="39" mass="4071">MSALLSAIAVEVVSALLISLIVTAVRRFVSGRRARTATA</sequence>
<name>A0ABP5SNJ3_9ACTN</name>
<keyword evidence="1" id="KW-1133">Transmembrane helix</keyword>
<keyword evidence="1" id="KW-0472">Membrane</keyword>
<keyword evidence="3" id="KW-1185">Reference proteome</keyword>
<feature type="transmembrane region" description="Helical" evidence="1">
    <location>
        <begin position="6"/>
        <end position="25"/>
    </location>
</feature>